<evidence type="ECO:0000313" key="1">
    <source>
        <dbReference type="Proteomes" id="UP000050741"/>
    </source>
</evidence>
<dbReference type="WBParaSite" id="GPLIN_001607700">
    <property type="protein sequence ID" value="GPLIN_001607700"/>
    <property type="gene ID" value="GPLIN_001607700"/>
</dbReference>
<name>A0A183CT69_GLOPA</name>
<evidence type="ECO:0000313" key="2">
    <source>
        <dbReference type="WBParaSite" id="GPLIN_001607700"/>
    </source>
</evidence>
<reference evidence="1" key="1">
    <citation type="submission" date="2014-05" db="EMBL/GenBank/DDBJ databases">
        <title>The genome and life-stage specific transcriptomes of Globodera pallida elucidate key aspects of plant parasitism by a cyst nematode.</title>
        <authorList>
            <person name="Cotton J.A."/>
            <person name="Lilley C.J."/>
            <person name="Jones L.M."/>
            <person name="Kikuchi T."/>
            <person name="Reid A.J."/>
            <person name="Thorpe P."/>
            <person name="Tsai I.J."/>
            <person name="Beasley H."/>
            <person name="Blok V."/>
            <person name="Cock P.J.A."/>
            <person name="Van den Akker S.E."/>
            <person name="Holroyd N."/>
            <person name="Hunt M."/>
            <person name="Mantelin S."/>
            <person name="Naghra H."/>
            <person name="Pain A."/>
            <person name="Palomares-Rius J.E."/>
            <person name="Zarowiecki M."/>
            <person name="Berriman M."/>
            <person name="Jones J.T."/>
            <person name="Urwin P.E."/>
        </authorList>
    </citation>
    <scope>NUCLEOTIDE SEQUENCE [LARGE SCALE GENOMIC DNA]</scope>
    <source>
        <strain evidence="1">Lindley</strain>
    </source>
</reference>
<dbReference type="AlphaFoldDB" id="A0A183CT69"/>
<dbReference type="InterPro" id="IPR050778">
    <property type="entry name" value="Cueball_EGF_LRP_Nidogen"/>
</dbReference>
<protein>
    <submittedName>
        <fullName evidence="2">EGF-like domain-containing protein</fullName>
    </submittedName>
</protein>
<sequence>MLTNTCSIFSHENNGNCDQICIPGQHKKFTCMCGTGFTLDEENKCKLYSASFLIVAGKNFVKSIPTDQQHSKSDAFEPISGSAITSVDFHHETKSIFFVDAAGINKGISRFVLGDSDNTPSKVVAVDWINNNIYFINADSDRSNIEVCQLNGEN</sequence>
<reference evidence="2" key="2">
    <citation type="submission" date="2016-06" db="UniProtKB">
        <authorList>
            <consortium name="WormBaseParasite"/>
        </authorList>
    </citation>
    <scope>IDENTIFICATION</scope>
</reference>
<dbReference type="InterPro" id="IPR011042">
    <property type="entry name" value="6-blade_b-propeller_TolB-like"/>
</dbReference>
<dbReference type="Gene3D" id="2.120.10.30">
    <property type="entry name" value="TolB, C-terminal domain"/>
    <property type="match status" value="1"/>
</dbReference>
<proteinExistence type="predicted"/>
<keyword evidence="1" id="KW-1185">Reference proteome</keyword>
<accession>A0A183CT69</accession>
<organism evidence="1 2">
    <name type="scientific">Globodera pallida</name>
    <name type="common">Potato cyst nematode worm</name>
    <name type="synonym">Heterodera pallida</name>
    <dbReference type="NCBI Taxonomy" id="36090"/>
    <lineage>
        <taxon>Eukaryota</taxon>
        <taxon>Metazoa</taxon>
        <taxon>Ecdysozoa</taxon>
        <taxon>Nematoda</taxon>
        <taxon>Chromadorea</taxon>
        <taxon>Rhabditida</taxon>
        <taxon>Tylenchina</taxon>
        <taxon>Tylenchomorpha</taxon>
        <taxon>Tylenchoidea</taxon>
        <taxon>Heteroderidae</taxon>
        <taxon>Heteroderinae</taxon>
        <taxon>Globodera</taxon>
    </lineage>
</organism>
<dbReference type="Gene3D" id="2.10.25.10">
    <property type="entry name" value="Laminin"/>
    <property type="match status" value="1"/>
</dbReference>
<dbReference type="PANTHER" id="PTHR46513">
    <property type="entry name" value="VITELLOGENIN RECEPTOR-LIKE PROTEIN-RELATED-RELATED"/>
    <property type="match status" value="1"/>
</dbReference>
<dbReference type="Proteomes" id="UP000050741">
    <property type="component" value="Unassembled WGS sequence"/>
</dbReference>